<dbReference type="GeneID" id="64603100"/>
<dbReference type="PANTHER" id="PTHR43539:SF68">
    <property type="entry name" value="FLAVIN-BINDING MONOOXYGENASE-LIKE PROTEIN (AFU_ORTHOLOGUE AFUA_4G09220)"/>
    <property type="match status" value="1"/>
</dbReference>
<dbReference type="InterPro" id="IPR036188">
    <property type="entry name" value="FAD/NAD-bd_sf"/>
</dbReference>
<sequence length="729" mass="79545">MSGVETFSVPLSAEAISSAWLAAFISDISSPIFTLKRSFTNDSYWRDVLAFTPDFRTLHLVSKIQDFFSDPVALARPSQFRLLPGIRHRRISPTKTFIQGIIQFHTVIAQCSGVFTLTQTEDSSWKAWSFVTMMDRLSGVVDRFNAHTPLCGPAEWDTAMEYTAVVVGAGQCGLSVAARLENLGISTLVLERSGRIGDSWRSRYDSLETNTPKAFSHLPFIDFPEGSGTYIPCGDVVDYLENYQRTLGLHVLTSACISATSYDASSSTWTLSISLSGKASITVTARYMIVAIGVGTMGGALPFTPSIPGKPSFLGSVIHSSEYKSPSCVGAQKVVVVGAGCSAHDIAQDVANHGSQTVLVQRSPTAVVSYQTINKLFTGYVGQDIPPTEIADRLCVALPLSALQDSQYNVMEMIAHIDQDLRENLSQHGYLLPGPEDNFFHRLSIRRGGFYIDRGCAKLITSGKITVKSGHEISHFSPSGLVFDDGSQVVADLVIFATGYSKPTVKQVAANLFGPQIADTVHDLGGLDSDYEFAGIWRPTGHDGLWFAEGDLFAARFYSRRADLQTTPHDVPVHKKEVLTNFLVRLYSVYVALHSAYLEIKPLVVLDHLQVADGPIHYLDMAAKLNQTAESICGPKWAVARDLTVYEAAPATPTTGFKISQRKRHKTLDASTSGGASVVYSDTIAAARFTHELANYGEYFGAPMTFEYGKTIYTGHRENAAPLMRCSQM</sequence>
<evidence type="ECO:0000313" key="5">
    <source>
        <dbReference type="EMBL" id="KAG1794449.1"/>
    </source>
</evidence>
<evidence type="ECO:0000313" key="6">
    <source>
        <dbReference type="Proteomes" id="UP000719766"/>
    </source>
</evidence>
<dbReference type="InterPro" id="IPR016102">
    <property type="entry name" value="Succinyl-CoA_synth-like"/>
</dbReference>
<accession>A0A9P7DIQ5</accession>
<keyword evidence="2" id="KW-0274">FAD</keyword>
<protein>
    <recommendedName>
        <fullName evidence="4">ATP-citrate synthase citrate-binding domain-containing protein</fullName>
    </recommendedName>
</protein>
<dbReference type="GO" id="GO:0050661">
    <property type="term" value="F:NADP binding"/>
    <property type="evidence" value="ECO:0007669"/>
    <property type="project" value="InterPro"/>
</dbReference>
<evidence type="ECO:0000256" key="3">
    <source>
        <dbReference type="ARBA" id="ARBA00023002"/>
    </source>
</evidence>
<evidence type="ECO:0000256" key="1">
    <source>
        <dbReference type="ARBA" id="ARBA00022630"/>
    </source>
</evidence>
<dbReference type="EMBL" id="JABBWE010000026">
    <property type="protein sequence ID" value="KAG1794449.1"/>
    <property type="molecule type" value="Genomic_DNA"/>
</dbReference>
<dbReference type="AlphaFoldDB" id="A0A9P7DIQ5"/>
<dbReference type="PRINTS" id="PR00411">
    <property type="entry name" value="PNDRDTASEI"/>
</dbReference>
<evidence type="ECO:0000256" key="2">
    <source>
        <dbReference type="ARBA" id="ARBA00022827"/>
    </source>
</evidence>
<reference evidence="5" key="1">
    <citation type="journal article" date="2020" name="New Phytol.">
        <title>Comparative genomics reveals dynamic genome evolution in host specialist ectomycorrhizal fungi.</title>
        <authorList>
            <person name="Lofgren L.A."/>
            <person name="Nguyen N.H."/>
            <person name="Vilgalys R."/>
            <person name="Ruytinx J."/>
            <person name="Liao H.L."/>
            <person name="Branco S."/>
            <person name="Kuo A."/>
            <person name="LaButti K."/>
            <person name="Lipzen A."/>
            <person name="Andreopoulos W."/>
            <person name="Pangilinan J."/>
            <person name="Riley R."/>
            <person name="Hundley H."/>
            <person name="Na H."/>
            <person name="Barry K."/>
            <person name="Grigoriev I.V."/>
            <person name="Stajich J.E."/>
            <person name="Kennedy P.G."/>
        </authorList>
    </citation>
    <scope>NUCLEOTIDE SEQUENCE</scope>
    <source>
        <strain evidence="5">S12</strain>
    </source>
</reference>
<dbReference type="Pfam" id="PF00743">
    <property type="entry name" value="FMO-like"/>
    <property type="match status" value="1"/>
</dbReference>
<dbReference type="GO" id="GO:0004499">
    <property type="term" value="F:N,N-dimethylaniline monooxygenase activity"/>
    <property type="evidence" value="ECO:0007669"/>
    <property type="project" value="InterPro"/>
</dbReference>
<evidence type="ECO:0000259" key="4">
    <source>
        <dbReference type="Pfam" id="PF16114"/>
    </source>
</evidence>
<dbReference type="InterPro" id="IPR032263">
    <property type="entry name" value="Citrate-bd"/>
</dbReference>
<keyword evidence="1" id="KW-0285">Flavoprotein</keyword>
<dbReference type="GO" id="GO:0050660">
    <property type="term" value="F:flavin adenine dinucleotide binding"/>
    <property type="evidence" value="ECO:0007669"/>
    <property type="project" value="InterPro"/>
</dbReference>
<dbReference type="Proteomes" id="UP000719766">
    <property type="component" value="Unassembled WGS sequence"/>
</dbReference>
<dbReference type="Gene3D" id="3.40.50.261">
    <property type="entry name" value="Succinyl-CoA synthetase domains"/>
    <property type="match status" value="1"/>
</dbReference>
<dbReference type="Pfam" id="PF16114">
    <property type="entry name" value="Citrate_bind"/>
    <property type="match status" value="1"/>
</dbReference>
<dbReference type="InterPro" id="IPR050982">
    <property type="entry name" value="Auxin_biosynth/cation_transpt"/>
</dbReference>
<dbReference type="Gene3D" id="3.50.50.60">
    <property type="entry name" value="FAD/NAD(P)-binding domain"/>
    <property type="match status" value="1"/>
</dbReference>
<name>A0A9P7DIQ5_9AGAM</name>
<dbReference type="OrthoDB" id="74360at2759"/>
<comment type="caution">
    <text evidence="5">The sequence shown here is derived from an EMBL/GenBank/DDBJ whole genome shotgun (WGS) entry which is preliminary data.</text>
</comment>
<dbReference type="Gene3D" id="3.30.470.110">
    <property type="match status" value="1"/>
</dbReference>
<organism evidence="5 6">
    <name type="scientific">Suillus plorans</name>
    <dbReference type="NCBI Taxonomy" id="116603"/>
    <lineage>
        <taxon>Eukaryota</taxon>
        <taxon>Fungi</taxon>
        <taxon>Dikarya</taxon>
        <taxon>Basidiomycota</taxon>
        <taxon>Agaricomycotina</taxon>
        <taxon>Agaricomycetes</taxon>
        <taxon>Agaricomycetidae</taxon>
        <taxon>Boletales</taxon>
        <taxon>Suillineae</taxon>
        <taxon>Suillaceae</taxon>
        <taxon>Suillus</taxon>
    </lineage>
</organism>
<dbReference type="SUPFAM" id="SSF51905">
    <property type="entry name" value="FAD/NAD(P)-binding domain"/>
    <property type="match status" value="1"/>
</dbReference>
<dbReference type="InterPro" id="IPR020946">
    <property type="entry name" value="Flavin_mOase-like"/>
</dbReference>
<proteinExistence type="predicted"/>
<keyword evidence="6" id="KW-1185">Reference proteome</keyword>
<gene>
    <name evidence="5" type="ORF">HD556DRAFT_1527176</name>
</gene>
<dbReference type="PANTHER" id="PTHR43539">
    <property type="entry name" value="FLAVIN-BINDING MONOOXYGENASE-LIKE PROTEIN (AFU_ORTHOLOGUE AFUA_4G09220)"/>
    <property type="match status" value="1"/>
</dbReference>
<feature type="domain" description="ATP-citrate synthase citrate-binding" evidence="4">
    <location>
        <begin position="672"/>
        <end position="713"/>
    </location>
</feature>
<keyword evidence="3" id="KW-0560">Oxidoreductase</keyword>
<dbReference type="RefSeq" id="XP_041160616.1">
    <property type="nucleotide sequence ID" value="XM_041309336.1"/>
</dbReference>